<organism evidence="1 2">
    <name type="scientific">Taxus chinensis</name>
    <name type="common">Chinese yew</name>
    <name type="synonym">Taxus wallichiana var. chinensis</name>
    <dbReference type="NCBI Taxonomy" id="29808"/>
    <lineage>
        <taxon>Eukaryota</taxon>
        <taxon>Viridiplantae</taxon>
        <taxon>Streptophyta</taxon>
        <taxon>Embryophyta</taxon>
        <taxon>Tracheophyta</taxon>
        <taxon>Spermatophyta</taxon>
        <taxon>Pinopsida</taxon>
        <taxon>Pinidae</taxon>
        <taxon>Conifers II</taxon>
        <taxon>Cupressales</taxon>
        <taxon>Taxaceae</taxon>
        <taxon>Taxus</taxon>
    </lineage>
</organism>
<dbReference type="AlphaFoldDB" id="A0AA38LLS2"/>
<evidence type="ECO:0000313" key="2">
    <source>
        <dbReference type="Proteomes" id="UP000824469"/>
    </source>
</evidence>
<accession>A0AA38LLS2</accession>
<evidence type="ECO:0000313" key="1">
    <source>
        <dbReference type="EMBL" id="KAH9328399.1"/>
    </source>
</evidence>
<feature type="non-terminal residue" evidence="1">
    <location>
        <position position="93"/>
    </location>
</feature>
<gene>
    <name evidence="1" type="ORF">KI387_000507</name>
</gene>
<comment type="caution">
    <text evidence="1">The sequence shown here is derived from an EMBL/GenBank/DDBJ whole genome shotgun (WGS) entry which is preliminary data.</text>
</comment>
<sequence length="93" mass="10796">VKNVLFVGEMTGIQHLFLPDSKKLTWKNYSLWIHKILTIGEYRDLDQMILCKEQRLDCDPEDYDKCHKEALMLMKLSVSDTLVAEVKNAIVAL</sequence>
<feature type="non-terminal residue" evidence="1">
    <location>
        <position position="1"/>
    </location>
</feature>
<proteinExistence type="predicted"/>
<dbReference type="EMBL" id="JAHRHJ020000001">
    <property type="protein sequence ID" value="KAH9328399.1"/>
    <property type="molecule type" value="Genomic_DNA"/>
</dbReference>
<dbReference type="Proteomes" id="UP000824469">
    <property type="component" value="Unassembled WGS sequence"/>
</dbReference>
<protein>
    <submittedName>
        <fullName evidence="1">Uncharacterized protein</fullName>
    </submittedName>
</protein>
<keyword evidence="2" id="KW-1185">Reference proteome</keyword>
<name>A0AA38LLS2_TAXCH</name>
<reference evidence="1 2" key="1">
    <citation type="journal article" date="2021" name="Nat. Plants">
        <title>The Taxus genome provides insights into paclitaxel biosynthesis.</title>
        <authorList>
            <person name="Xiong X."/>
            <person name="Gou J."/>
            <person name="Liao Q."/>
            <person name="Li Y."/>
            <person name="Zhou Q."/>
            <person name="Bi G."/>
            <person name="Li C."/>
            <person name="Du R."/>
            <person name="Wang X."/>
            <person name="Sun T."/>
            <person name="Guo L."/>
            <person name="Liang H."/>
            <person name="Lu P."/>
            <person name="Wu Y."/>
            <person name="Zhang Z."/>
            <person name="Ro D.K."/>
            <person name="Shang Y."/>
            <person name="Huang S."/>
            <person name="Yan J."/>
        </authorList>
    </citation>
    <scope>NUCLEOTIDE SEQUENCE [LARGE SCALE GENOMIC DNA]</scope>
    <source>
        <strain evidence="1">Ta-2019</strain>
    </source>
</reference>